<proteinExistence type="predicted"/>
<protein>
    <submittedName>
        <fullName evidence="1">Arylsulfatase Jlike</fullName>
    </submittedName>
</protein>
<evidence type="ECO:0000313" key="1">
    <source>
        <dbReference type="EMBL" id="QQP57089.1"/>
    </source>
</evidence>
<name>A0A7T8KJJ7_CALRO</name>
<dbReference type="AlphaFoldDB" id="A0A7T8KJJ7"/>
<dbReference type="Proteomes" id="UP000595437">
    <property type="component" value="Chromosome 1"/>
</dbReference>
<gene>
    <name evidence="1" type="ORF">FKW44_001963</name>
</gene>
<keyword evidence="2" id="KW-1185">Reference proteome</keyword>
<organism evidence="1 2">
    <name type="scientific">Caligus rogercresseyi</name>
    <name type="common">Sea louse</name>
    <dbReference type="NCBI Taxonomy" id="217165"/>
    <lineage>
        <taxon>Eukaryota</taxon>
        <taxon>Metazoa</taxon>
        <taxon>Ecdysozoa</taxon>
        <taxon>Arthropoda</taxon>
        <taxon>Crustacea</taxon>
        <taxon>Multicrustacea</taxon>
        <taxon>Hexanauplia</taxon>
        <taxon>Copepoda</taxon>
        <taxon>Siphonostomatoida</taxon>
        <taxon>Caligidae</taxon>
        <taxon>Caligus</taxon>
    </lineage>
</organism>
<reference evidence="2" key="1">
    <citation type="submission" date="2021-01" db="EMBL/GenBank/DDBJ databases">
        <title>Caligus Genome Assembly.</title>
        <authorList>
            <person name="Gallardo-Escarate C."/>
        </authorList>
    </citation>
    <scope>NUCLEOTIDE SEQUENCE [LARGE SCALE GENOMIC DNA]</scope>
</reference>
<dbReference type="EMBL" id="CP045890">
    <property type="protein sequence ID" value="QQP57089.1"/>
    <property type="molecule type" value="Genomic_DNA"/>
</dbReference>
<evidence type="ECO:0000313" key="2">
    <source>
        <dbReference type="Proteomes" id="UP000595437"/>
    </source>
</evidence>
<sequence length="63" mass="7300">MNPRMRLENKRLMDWEPRKFQTPSAPDGFPIDILQEATCLCTGNGFQAELLELLTESWVNMES</sequence>
<accession>A0A7T8KJJ7</accession>